<protein>
    <submittedName>
        <fullName evidence="1">Uncharacterized protein</fullName>
    </submittedName>
</protein>
<keyword evidence="2" id="KW-1185">Reference proteome</keyword>
<accession>A0ABW2RDE8</accession>
<comment type="caution">
    <text evidence="1">The sequence shown here is derived from an EMBL/GenBank/DDBJ whole genome shotgun (WGS) entry which is preliminary data.</text>
</comment>
<evidence type="ECO:0000313" key="2">
    <source>
        <dbReference type="Proteomes" id="UP001596495"/>
    </source>
</evidence>
<dbReference type="EMBL" id="JBHTBX010000012">
    <property type="protein sequence ID" value="MFC7436019.1"/>
    <property type="molecule type" value="Genomic_DNA"/>
</dbReference>
<dbReference type="Proteomes" id="UP001596495">
    <property type="component" value="Unassembled WGS sequence"/>
</dbReference>
<organism evidence="1 2">
    <name type="scientific">Hydrogenophaga bisanensis</name>
    <dbReference type="NCBI Taxonomy" id="439611"/>
    <lineage>
        <taxon>Bacteria</taxon>
        <taxon>Pseudomonadati</taxon>
        <taxon>Pseudomonadota</taxon>
        <taxon>Betaproteobacteria</taxon>
        <taxon>Burkholderiales</taxon>
        <taxon>Comamonadaceae</taxon>
        <taxon>Hydrogenophaga</taxon>
    </lineage>
</organism>
<gene>
    <name evidence="1" type="ORF">ACFQNJ_16005</name>
</gene>
<reference evidence="2" key="1">
    <citation type="journal article" date="2019" name="Int. J. Syst. Evol. Microbiol.">
        <title>The Global Catalogue of Microorganisms (GCM) 10K type strain sequencing project: providing services to taxonomists for standard genome sequencing and annotation.</title>
        <authorList>
            <consortium name="The Broad Institute Genomics Platform"/>
            <consortium name="The Broad Institute Genome Sequencing Center for Infectious Disease"/>
            <person name="Wu L."/>
            <person name="Ma J."/>
        </authorList>
    </citation>
    <scope>NUCLEOTIDE SEQUENCE [LARGE SCALE GENOMIC DNA]</scope>
    <source>
        <strain evidence="2">CCUG 54518</strain>
    </source>
</reference>
<dbReference type="RefSeq" id="WP_143008605.1">
    <property type="nucleotide sequence ID" value="NZ_JBHTBX010000012.1"/>
</dbReference>
<proteinExistence type="predicted"/>
<name>A0ABW2RDE8_9BURK</name>
<evidence type="ECO:0000313" key="1">
    <source>
        <dbReference type="EMBL" id="MFC7436019.1"/>
    </source>
</evidence>
<sequence>MFEGRFDCDIRLRSAADFGVLCTAVADVLALSAPAPIEAETFWLPRGQSCSRQVTSAGVLAEIEYVTTDRIPCGRDPVHVTFTGKLHRDAIDAFLATLGAVIEATTGELRNYETGDPDAEYESIVFGGTPEGREALRLAKAVEAAESTAGVVFSDDERARMSRLIRDAQLRTKSH</sequence>